<keyword evidence="2" id="KW-0677">Repeat</keyword>
<dbReference type="AlphaFoldDB" id="A0AAV4S3L8"/>
<feature type="repeat" description="FG-GAP" evidence="4">
    <location>
        <begin position="1"/>
        <end position="56"/>
    </location>
</feature>
<evidence type="ECO:0000256" key="1">
    <source>
        <dbReference type="ARBA" id="ARBA00022729"/>
    </source>
</evidence>
<dbReference type="InterPro" id="IPR013517">
    <property type="entry name" value="FG-GAP"/>
</dbReference>
<sequence length="73" mass="7976">MGSYFGHSVCVSDVNGDGLDDDIVVGAPLFYGFAVKKQVRKGRVYVHTKIVSIISTPKVEAYWTVPTQKVDSV</sequence>
<proteinExistence type="predicted"/>
<dbReference type="GO" id="GO:0005178">
    <property type="term" value="F:integrin binding"/>
    <property type="evidence" value="ECO:0007669"/>
    <property type="project" value="TreeGrafter"/>
</dbReference>
<reference evidence="5 6" key="1">
    <citation type="submission" date="2021-06" db="EMBL/GenBank/DDBJ databases">
        <title>Caerostris darwini draft genome.</title>
        <authorList>
            <person name="Kono N."/>
            <person name="Arakawa K."/>
        </authorList>
    </citation>
    <scope>NUCLEOTIDE SEQUENCE [LARGE SCALE GENOMIC DNA]</scope>
</reference>
<name>A0AAV4S3L8_9ARAC</name>
<keyword evidence="1" id="KW-0732">Signal</keyword>
<keyword evidence="3" id="KW-0325">Glycoprotein</keyword>
<gene>
    <name evidence="5" type="ORF">CDAR_292901</name>
</gene>
<dbReference type="EMBL" id="BPLQ01007185">
    <property type="protein sequence ID" value="GIY28594.1"/>
    <property type="molecule type" value="Genomic_DNA"/>
</dbReference>
<dbReference type="Pfam" id="PF01839">
    <property type="entry name" value="FG-GAP"/>
    <property type="match status" value="1"/>
</dbReference>
<dbReference type="SMART" id="SM00191">
    <property type="entry name" value="Int_alpha"/>
    <property type="match status" value="1"/>
</dbReference>
<protein>
    <submittedName>
        <fullName evidence="5">Uncharacterized protein</fullName>
    </submittedName>
</protein>
<dbReference type="PANTHER" id="PTHR23220:SF133">
    <property type="entry name" value="INTEGRIN ALPHA-PS2"/>
    <property type="match status" value="1"/>
</dbReference>
<dbReference type="GO" id="GO:0098609">
    <property type="term" value="P:cell-cell adhesion"/>
    <property type="evidence" value="ECO:0007669"/>
    <property type="project" value="TreeGrafter"/>
</dbReference>
<dbReference type="Gene3D" id="2.130.10.130">
    <property type="entry name" value="Integrin alpha, N-terminal"/>
    <property type="match status" value="1"/>
</dbReference>
<organism evidence="5 6">
    <name type="scientific">Caerostris darwini</name>
    <dbReference type="NCBI Taxonomy" id="1538125"/>
    <lineage>
        <taxon>Eukaryota</taxon>
        <taxon>Metazoa</taxon>
        <taxon>Ecdysozoa</taxon>
        <taxon>Arthropoda</taxon>
        <taxon>Chelicerata</taxon>
        <taxon>Arachnida</taxon>
        <taxon>Araneae</taxon>
        <taxon>Araneomorphae</taxon>
        <taxon>Entelegynae</taxon>
        <taxon>Araneoidea</taxon>
        <taxon>Araneidae</taxon>
        <taxon>Caerostris</taxon>
    </lineage>
</organism>
<dbReference type="GO" id="GO:0008305">
    <property type="term" value="C:integrin complex"/>
    <property type="evidence" value="ECO:0007669"/>
    <property type="project" value="TreeGrafter"/>
</dbReference>
<keyword evidence="6" id="KW-1185">Reference proteome</keyword>
<dbReference type="InterPro" id="IPR013519">
    <property type="entry name" value="Int_alpha_beta-p"/>
</dbReference>
<dbReference type="GO" id="GO:0007160">
    <property type="term" value="P:cell-matrix adhesion"/>
    <property type="evidence" value="ECO:0007669"/>
    <property type="project" value="TreeGrafter"/>
</dbReference>
<accession>A0AAV4S3L8</accession>
<evidence type="ECO:0000256" key="3">
    <source>
        <dbReference type="ARBA" id="ARBA00023180"/>
    </source>
</evidence>
<dbReference type="GO" id="GO:0033627">
    <property type="term" value="P:cell adhesion mediated by integrin"/>
    <property type="evidence" value="ECO:0007669"/>
    <property type="project" value="TreeGrafter"/>
</dbReference>
<evidence type="ECO:0000313" key="5">
    <source>
        <dbReference type="EMBL" id="GIY28594.1"/>
    </source>
</evidence>
<evidence type="ECO:0000256" key="4">
    <source>
        <dbReference type="PROSITE-ProRule" id="PRU00803"/>
    </source>
</evidence>
<dbReference type="Proteomes" id="UP001054837">
    <property type="component" value="Unassembled WGS sequence"/>
</dbReference>
<dbReference type="PROSITE" id="PS51470">
    <property type="entry name" value="FG_GAP"/>
    <property type="match status" value="1"/>
</dbReference>
<dbReference type="InterPro" id="IPR028994">
    <property type="entry name" value="Integrin_alpha_N"/>
</dbReference>
<evidence type="ECO:0000256" key="2">
    <source>
        <dbReference type="ARBA" id="ARBA00022737"/>
    </source>
</evidence>
<dbReference type="GO" id="GO:0007229">
    <property type="term" value="P:integrin-mediated signaling pathway"/>
    <property type="evidence" value="ECO:0007669"/>
    <property type="project" value="TreeGrafter"/>
</dbReference>
<dbReference type="PANTHER" id="PTHR23220">
    <property type="entry name" value="INTEGRIN ALPHA"/>
    <property type="match status" value="1"/>
</dbReference>
<dbReference type="GO" id="GO:0009897">
    <property type="term" value="C:external side of plasma membrane"/>
    <property type="evidence" value="ECO:0007669"/>
    <property type="project" value="TreeGrafter"/>
</dbReference>
<dbReference type="SUPFAM" id="SSF69318">
    <property type="entry name" value="Integrin alpha N-terminal domain"/>
    <property type="match status" value="1"/>
</dbReference>
<comment type="caution">
    <text evidence="5">The sequence shown here is derived from an EMBL/GenBank/DDBJ whole genome shotgun (WGS) entry which is preliminary data.</text>
</comment>
<evidence type="ECO:0000313" key="6">
    <source>
        <dbReference type="Proteomes" id="UP001054837"/>
    </source>
</evidence>